<comment type="caution">
    <text evidence="3">The sequence shown here is derived from an EMBL/GenBank/DDBJ whole genome shotgun (WGS) entry which is preliminary data.</text>
</comment>
<feature type="region of interest" description="Disordered" evidence="1">
    <location>
        <begin position="85"/>
        <end position="105"/>
    </location>
</feature>
<name>A0A842HYP7_9SPHN</name>
<keyword evidence="4" id="KW-1185">Reference proteome</keyword>
<keyword evidence="2" id="KW-0472">Membrane</keyword>
<evidence type="ECO:0000256" key="2">
    <source>
        <dbReference type="SAM" id="Phobius"/>
    </source>
</evidence>
<dbReference type="EMBL" id="JACJVJ010000001">
    <property type="protein sequence ID" value="MBC2777553.1"/>
    <property type="molecule type" value="Genomic_DNA"/>
</dbReference>
<keyword evidence="2" id="KW-0812">Transmembrane</keyword>
<gene>
    <name evidence="3" type="ORF">H6P80_07950</name>
</gene>
<keyword evidence="2" id="KW-1133">Transmembrane helix</keyword>
<feature type="compositionally biased region" description="Basic and acidic residues" evidence="1">
    <location>
        <begin position="93"/>
        <end position="105"/>
    </location>
</feature>
<proteinExistence type="predicted"/>
<dbReference type="AlphaFoldDB" id="A0A842HYP7"/>
<evidence type="ECO:0008006" key="5">
    <source>
        <dbReference type="Google" id="ProtNLM"/>
    </source>
</evidence>
<feature type="transmembrane region" description="Helical" evidence="2">
    <location>
        <begin position="18"/>
        <end position="37"/>
    </location>
</feature>
<reference evidence="3 4" key="1">
    <citation type="submission" date="2020-08" db="EMBL/GenBank/DDBJ databases">
        <title>Draft genome sequence of Parasphingopyxis sp. GrpM-11.</title>
        <authorList>
            <person name="Oh J."/>
            <person name="Roh D.-H."/>
        </authorList>
    </citation>
    <scope>NUCLEOTIDE SEQUENCE [LARGE SCALE GENOMIC DNA]</scope>
    <source>
        <strain evidence="3 4">GrpM-11</strain>
    </source>
</reference>
<protein>
    <recommendedName>
        <fullName evidence="5">Transmembrane protein (PGPGW)</fullName>
    </recommendedName>
</protein>
<accession>A0A842HYP7</accession>
<evidence type="ECO:0000256" key="1">
    <source>
        <dbReference type="SAM" id="MobiDB-lite"/>
    </source>
</evidence>
<evidence type="ECO:0000313" key="3">
    <source>
        <dbReference type="EMBL" id="MBC2777553.1"/>
    </source>
</evidence>
<sequence length="105" mass="11854">MVRPSPSPPPDKRGGVRLALTVFGGFLCIISPIVGLLPGPGGIFVFAAGFALMLKNSAIVRRVYARLKAKHPQKGQWVDWALRRRSARRRAKRDRERRHEERRGD</sequence>
<dbReference type="Proteomes" id="UP000564378">
    <property type="component" value="Unassembled WGS sequence"/>
</dbReference>
<organism evidence="3 4">
    <name type="scientific">Parasphingopyxis marina</name>
    <dbReference type="NCBI Taxonomy" id="2761622"/>
    <lineage>
        <taxon>Bacteria</taxon>
        <taxon>Pseudomonadati</taxon>
        <taxon>Pseudomonadota</taxon>
        <taxon>Alphaproteobacteria</taxon>
        <taxon>Sphingomonadales</taxon>
        <taxon>Sphingomonadaceae</taxon>
        <taxon>Parasphingopyxis</taxon>
    </lineage>
</organism>
<evidence type="ECO:0000313" key="4">
    <source>
        <dbReference type="Proteomes" id="UP000564378"/>
    </source>
</evidence>